<keyword evidence="1" id="KW-0732">Signal</keyword>
<dbReference type="RefSeq" id="WP_015753616.1">
    <property type="nucleotide sequence ID" value="NC_013222.1"/>
</dbReference>
<dbReference type="KEGG" id="rbi:RB2501_08160"/>
<dbReference type="STRING" id="313596.RB2501_08160"/>
<dbReference type="eggNOG" id="ENOG5032Y3T">
    <property type="taxonomic scope" value="Bacteria"/>
</dbReference>
<proteinExistence type="predicted"/>
<dbReference type="HOGENOM" id="CLU_155057_1_0_10"/>
<dbReference type="SUPFAM" id="SSF160574">
    <property type="entry name" value="BT0923-like"/>
    <property type="match status" value="1"/>
</dbReference>
<keyword evidence="3" id="KW-1185">Reference proteome</keyword>
<organism evidence="2 3">
    <name type="scientific">Robiginitalea biformata (strain ATCC BAA-864 / DSM 15991 / KCTC 12146 / HTCC2501)</name>
    <dbReference type="NCBI Taxonomy" id="313596"/>
    <lineage>
        <taxon>Bacteria</taxon>
        <taxon>Pseudomonadati</taxon>
        <taxon>Bacteroidota</taxon>
        <taxon>Flavobacteriia</taxon>
        <taxon>Flavobacteriales</taxon>
        <taxon>Flavobacteriaceae</taxon>
        <taxon>Robiginitalea</taxon>
    </lineage>
</organism>
<feature type="chain" id="PRO_5002667575" description="Beta-lactamase-inhibitor-like PepSY-like domain-containing protein" evidence="1">
    <location>
        <begin position="20"/>
        <end position="103"/>
    </location>
</feature>
<gene>
    <name evidence="2" type="ordered locus">RB2501_08160</name>
</gene>
<sequence>MKKLVFALLFVFAGLGVYAQDSDLAQAETEATEVAAEVQDDFTEIAVDELPAAVQEAVSTNYPSATISKAFVNESEQYKLEVALEDGTTGTLYADAEGNWIDM</sequence>
<evidence type="ECO:0000313" key="3">
    <source>
        <dbReference type="Proteomes" id="UP000009049"/>
    </source>
</evidence>
<evidence type="ECO:0008006" key="4">
    <source>
        <dbReference type="Google" id="ProtNLM"/>
    </source>
</evidence>
<dbReference type="EMBL" id="CP001712">
    <property type="protein sequence ID" value="EAR16860.1"/>
    <property type="molecule type" value="Genomic_DNA"/>
</dbReference>
<dbReference type="Proteomes" id="UP000009049">
    <property type="component" value="Chromosome"/>
</dbReference>
<evidence type="ECO:0000256" key="1">
    <source>
        <dbReference type="SAM" id="SignalP"/>
    </source>
</evidence>
<evidence type="ECO:0000313" key="2">
    <source>
        <dbReference type="EMBL" id="EAR16860.1"/>
    </source>
</evidence>
<accession>A4CIV2</accession>
<dbReference type="OrthoDB" id="1099258at2"/>
<protein>
    <recommendedName>
        <fullName evidence="4">Beta-lactamase-inhibitor-like PepSY-like domain-containing protein</fullName>
    </recommendedName>
</protein>
<feature type="signal peptide" evidence="1">
    <location>
        <begin position="1"/>
        <end position="19"/>
    </location>
</feature>
<name>A4CIV2_ROBBH</name>
<dbReference type="Gene3D" id="3.40.1420.30">
    <property type="match status" value="1"/>
</dbReference>
<dbReference type="AlphaFoldDB" id="A4CIV2"/>
<reference evidence="2 3" key="1">
    <citation type="journal article" date="2009" name="J. Bacteriol.">
        <title>Complete genome sequence of Robiginitalea biformata HTCC2501.</title>
        <authorList>
            <person name="Oh H.M."/>
            <person name="Giovannoni S.J."/>
            <person name="Lee K."/>
            <person name="Ferriera S."/>
            <person name="Johnson J."/>
            <person name="Cho J.C."/>
        </authorList>
    </citation>
    <scope>NUCLEOTIDE SEQUENCE [LARGE SCALE GENOMIC DNA]</scope>
    <source>
        <strain evidence="3">ATCC BAA-864 / HTCC2501 / KCTC 12146</strain>
    </source>
</reference>